<dbReference type="InterPro" id="IPR050090">
    <property type="entry name" value="Tyrosine_recombinase_XerCD"/>
</dbReference>
<dbReference type="SUPFAM" id="SSF56349">
    <property type="entry name" value="DNA breaking-rejoining enzymes"/>
    <property type="match status" value="1"/>
</dbReference>
<dbReference type="EMBL" id="CADIJQ010000007">
    <property type="protein sequence ID" value="CAB3722869.1"/>
    <property type="molecule type" value="Genomic_DNA"/>
</dbReference>
<evidence type="ECO:0000313" key="4">
    <source>
        <dbReference type="EMBL" id="CAB3722869.1"/>
    </source>
</evidence>
<proteinExistence type="predicted"/>
<dbReference type="GO" id="GO:0003677">
    <property type="term" value="F:DNA binding"/>
    <property type="evidence" value="ECO:0007669"/>
    <property type="project" value="InterPro"/>
</dbReference>
<dbReference type="RefSeq" id="WP_175170711.1">
    <property type="nucleotide sequence ID" value="NZ_CADIJQ010000007.1"/>
</dbReference>
<keyword evidence="1" id="KW-0229">DNA integration</keyword>
<protein>
    <recommendedName>
        <fullName evidence="3">Tyr recombinase domain-containing protein</fullName>
    </recommendedName>
</protein>
<keyword evidence="2" id="KW-0233">DNA recombination</keyword>
<reference evidence="4 5" key="1">
    <citation type="submission" date="2020-04" db="EMBL/GenBank/DDBJ databases">
        <authorList>
            <person name="De Canck E."/>
        </authorList>
    </citation>
    <scope>NUCLEOTIDE SEQUENCE [LARGE SCALE GENOMIC DNA]</scope>
    <source>
        <strain evidence="4 5">LMG 3441</strain>
    </source>
</reference>
<evidence type="ECO:0000256" key="1">
    <source>
        <dbReference type="ARBA" id="ARBA00022908"/>
    </source>
</evidence>
<dbReference type="InterPro" id="IPR013762">
    <property type="entry name" value="Integrase-like_cat_sf"/>
</dbReference>
<keyword evidence="5" id="KW-1185">Reference proteome</keyword>
<name>A0A6S7BP17_9BURK</name>
<dbReference type="InterPro" id="IPR011010">
    <property type="entry name" value="DNA_brk_join_enz"/>
</dbReference>
<dbReference type="Gene3D" id="1.10.443.10">
    <property type="entry name" value="Intergrase catalytic core"/>
    <property type="match status" value="1"/>
</dbReference>
<dbReference type="GO" id="GO:0015074">
    <property type="term" value="P:DNA integration"/>
    <property type="evidence" value="ECO:0007669"/>
    <property type="project" value="UniProtKB-KW"/>
</dbReference>
<dbReference type="CDD" id="cd00796">
    <property type="entry name" value="INT_Rci_Hp1_C"/>
    <property type="match status" value="1"/>
</dbReference>
<dbReference type="PANTHER" id="PTHR30349:SF94">
    <property type="entry name" value="INTEGRASE_RECOMBINASE HI_1414-RELATED"/>
    <property type="match status" value="1"/>
</dbReference>
<dbReference type="Pfam" id="PF00589">
    <property type="entry name" value="Phage_integrase"/>
    <property type="match status" value="1"/>
</dbReference>
<dbReference type="PANTHER" id="PTHR30349">
    <property type="entry name" value="PHAGE INTEGRASE-RELATED"/>
    <property type="match status" value="1"/>
</dbReference>
<accession>A0A6S7BP17</accession>
<dbReference type="PROSITE" id="PS51898">
    <property type="entry name" value="TYR_RECOMBINASE"/>
    <property type="match status" value="1"/>
</dbReference>
<evidence type="ECO:0000256" key="2">
    <source>
        <dbReference type="ARBA" id="ARBA00023172"/>
    </source>
</evidence>
<dbReference type="GO" id="GO:0006310">
    <property type="term" value="P:DNA recombination"/>
    <property type="evidence" value="ECO:0007669"/>
    <property type="project" value="UniProtKB-KW"/>
</dbReference>
<dbReference type="InterPro" id="IPR002104">
    <property type="entry name" value="Integrase_catalytic"/>
</dbReference>
<evidence type="ECO:0000313" key="5">
    <source>
        <dbReference type="Proteomes" id="UP000494269"/>
    </source>
</evidence>
<gene>
    <name evidence="4" type="ORF">LMG3441_03968</name>
</gene>
<dbReference type="AlphaFoldDB" id="A0A6S7BP17"/>
<organism evidence="4 5">
    <name type="scientific">Achromobacter kerstersii</name>
    <dbReference type="NCBI Taxonomy" id="1353890"/>
    <lineage>
        <taxon>Bacteria</taxon>
        <taxon>Pseudomonadati</taxon>
        <taxon>Pseudomonadota</taxon>
        <taxon>Betaproteobacteria</taxon>
        <taxon>Burkholderiales</taxon>
        <taxon>Alcaligenaceae</taxon>
        <taxon>Achromobacter</taxon>
    </lineage>
</organism>
<sequence>MATIQKRGEYQYQVEIRRKGYPRQTRTFESKAQAEAWAREQEHKMDMGQFRDLRPMAQITLDDALGRYMEQVVPTKAPGGQRNERNRIRLLKKHPLAQRLMTSLLAADFVAYRDERLREVDSPNTVRLELALLSHLYTTAIKEWSWPLVHVMKDVKRPSPREGRERRLALDEESRLLEAARHEGVRKPLWLEACIRIALETGLRACELLTLRWSQVDLSNGVVSLTKAINGSKRSVGLSYEATGLLNLLARDGERLVRGYFETGKLDCDFKAACVAAGIADLHFHDLRHEAASRFAPHMMPQELAKIMGWKTLQMAMRYYNPSAQEIAQRVRQVEASRAVSMPKPPMAPPLGGEVRKVALQDGLADNLMSGRTVSHDEANVIRVVFGGSGVNRAVA</sequence>
<feature type="domain" description="Tyr recombinase" evidence="3">
    <location>
        <begin position="163"/>
        <end position="336"/>
    </location>
</feature>
<evidence type="ECO:0000259" key="3">
    <source>
        <dbReference type="PROSITE" id="PS51898"/>
    </source>
</evidence>
<dbReference type="Proteomes" id="UP000494269">
    <property type="component" value="Unassembled WGS sequence"/>
</dbReference>